<keyword evidence="1" id="KW-0175">Coiled coil</keyword>
<reference evidence="3 4" key="1">
    <citation type="submission" date="2023-11" db="EMBL/GenBank/DDBJ databases">
        <title>Halocaridina rubra genome assembly.</title>
        <authorList>
            <person name="Smith C."/>
        </authorList>
    </citation>
    <scope>NUCLEOTIDE SEQUENCE [LARGE SCALE GENOMIC DNA]</scope>
    <source>
        <strain evidence="3">EP-1</strain>
        <tissue evidence="3">Whole</tissue>
    </source>
</reference>
<evidence type="ECO:0000256" key="2">
    <source>
        <dbReference type="SAM" id="MobiDB-lite"/>
    </source>
</evidence>
<dbReference type="Proteomes" id="UP001381693">
    <property type="component" value="Unassembled WGS sequence"/>
</dbReference>
<feature type="region of interest" description="Disordered" evidence="2">
    <location>
        <begin position="1310"/>
        <end position="1336"/>
    </location>
</feature>
<comment type="caution">
    <text evidence="3">The sequence shown here is derived from an EMBL/GenBank/DDBJ whole genome shotgun (WGS) entry which is preliminary data.</text>
</comment>
<protein>
    <submittedName>
        <fullName evidence="3">Uncharacterized protein</fullName>
    </submittedName>
</protein>
<gene>
    <name evidence="3" type="ORF">SK128_022951</name>
</gene>
<dbReference type="EMBL" id="JAXCGZ010003957">
    <property type="protein sequence ID" value="KAK7082595.1"/>
    <property type="molecule type" value="Genomic_DNA"/>
</dbReference>
<feature type="region of interest" description="Disordered" evidence="2">
    <location>
        <begin position="1591"/>
        <end position="1613"/>
    </location>
</feature>
<name>A0AAN8XQY4_HALRR</name>
<evidence type="ECO:0000256" key="1">
    <source>
        <dbReference type="SAM" id="Coils"/>
    </source>
</evidence>
<organism evidence="3 4">
    <name type="scientific">Halocaridina rubra</name>
    <name type="common">Hawaiian red shrimp</name>
    <dbReference type="NCBI Taxonomy" id="373956"/>
    <lineage>
        <taxon>Eukaryota</taxon>
        <taxon>Metazoa</taxon>
        <taxon>Ecdysozoa</taxon>
        <taxon>Arthropoda</taxon>
        <taxon>Crustacea</taxon>
        <taxon>Multicrustacea</taxon>
        <taxon>Malacostraca</taxon>
        <taxon>Eumalacostraca</taxon>
        <taxon>Eucarida</taxon>
        <taxon>Decapoda</taxon>
        <taxon>Pleocyemata</taxon>
        <taxon>Caridea</taxon>
        <taxon>Atyoidea</taxon>
        <taxon>Atyidae</taxon>
        <taxon>Halocaridina</taxon>
    </lineage>
</organism>
<evidence type="ECO:0000313" key="3">
    <source>
        <dbReference type="EMBL" id="KAK7082595.1"/>
    </source>
</evidence>
<proteinExistence type="predicted"/>
<feature type="compositionally biased region" description="Polar residues" evidence="2">
    <location>
        <begin position="1852"/>
        <end position="1861"/>
    </location>
</feature>
<feature type="coiled-coil region" evidence="1">
    <location>
        <begin position="78"/>
        <end position="112"/>
    </location>
</feature>
<feature type="compositionally biased region" description="Basic and acidic residues" evidence="2">
    <location>
        <begin position="1595"/>
        <end position="1610"/>
    </location>
</feature>
<feature type="region of interest" description="Disordered" evidence="2">
    <location>
        <begin position="1852"/>
        <end position="1873"/>
    </location>
</feature>
<feature type="compositionally biased region" description="Polar residues" evidence="2">
    <location>
        <begin position="1921"/>
        <end position="1936"/>
    </location>
</feature>
<evidence type="ECO:0000313" key="4">
    <source>
        <dbReference type="Proteomes" id="UP001381693"/>
    </source>
</evidence>
<keyword evidence="4" id="KW-1185">Reference proteome</keyword>
<accession>A0AAN8XQY4</accession>
<feature type="region of interest" description="Disordered" evidence="2">
    <location>
        <begin position="1889"/>
        <end position="1943"/>
    </location>
</feature>
<feature type="region of interest" description="Disordered" evidence="2">
    <location>
        <begin position="1651"/>
        <end position="1670"/>
    </location>
</feature>
<sequence length="2355" mass="267390">MDIAVSVPAEYSCSNCFILAKKLNNTKEWNKFYQQKLENRDKLLRIAQDYQRAKQHNVELQLAFDQRSRELTFFREQMTNLMLKLEPLKKQLEEAEQKKQDEEQRRERSEDMMMGLNFTIVQLKHQIKQLREIADHNMVETLEKKLNNSRLEVKRLKNIIEDKTCDIDELRKFQEDRRLYYTRLNKKAFWALKLAKHFAEAMPKDAVDNALYEKVLTSYAALNDVVKVHYEQFRQEEIRKNKKIGVELTTYPSMEEWLNDFDICPQDEDAKIESPVNSLNKKLPSDEGRKLEMLLQEDSCNADKQQGVPKVTIKVEENFCTSNKKCVDELENKPFLQRERGKDEKRIHKQHLLFDSKSEEDVNTSLLSCTEKRKLPLKESLPIESKTRRNGVNKTDECKSSLKPLEKDSESTIISLQAFSNAESLSTIRVIEKQELTDENKDGTDIIAQIMEEFRPRSKLDCLDSSFNDIDLEEVPSLSEDFEEGVLLDCDISSCENENSHKEAYPVFGEQGQVRHLFKEDICTSVEVPKILMSQSSEGFPTVGIDEDLNISFSESFVSALSPVYGKSDFGGDTDENDKLSILSNADHIADVVSSPTANRKESSPCNKVNISMPEDKKITLVNMKKQKGFLLESSENRSPNKAIPIDQTENSDIINQGNEEIIKNSEIYAPHSESDLLKKDDDKFMTGSSISNVNKDHEHPQSICNGDGKASMNSYDSSHMSSFTSADCLNFKISDKHFIETSDNDLGECIKGKALAVNSDISGPGDPSLATGSSGVESFNEKAVESLVIKGDENCCNDLEDIFGPISDSEDENPKKFLKEMKVNIFNEKSWSSSHQKSIYNNSSAEKEDFLMKNVKPLNEDRSQSILERTCSSKCTEQSLNVSDNLKSSSLSNVMQSVDKINMIKLETVLDNESDLANSLQRTRVTTGDSKGCQVLVSSLSLSGSLESNDTQNSDVECNKEGAVKIFNREFGMKIESVSDENCSLKHNTDEISHKSLNTVSIKRKLLSSNGKNDFLNPESPDKYVEEIGTIMSTSNYSCLSRSQKAVVEEKCKAANDEGLKVHTSRLSYEDDNKYIKAGNSFQDGQIEVGDLVITRMEASDQFMNCELQKSRLTDSPCSSTNTSFSSEDHCIGLEMQNFSKVLNNHRCKVFSELNQDLPKSLWKDNEHLNVRNSNRLRNRFQKNDVIKKFQDSTNFSCAGDELVGLQKRKSVSKKSPIAVEGGKSSLSSKEHVIQAKENTGPNLEKMPLMTRSKSKQNLLGRSKGDDSVIEKIKLKDKVLVAKRKHSTLFGDESVFVEDPQRVFHKRRKLRKKFNSKQSPKNIDSESSDEETSERKLVALETLPATSVESLESYSGTKQVNDKEITWHDDQLESFSDSEAFSFMQRVGKRVDRRNIMTTIGSHSSDSAEENTEDVVEAKQNEICKAKGKIILQEKQIREYELRRRKSLKQDQKLKIGSKDENVLQEKQKLEPGLGKKTFQRKEADREFIKKNMFKREKKAEIECRDISSEKQVVGRNTRSAKKLQEANESKSLNIQISEQVHSKMEDINLKTTKENIFERELPENHMETSSKQNVMKELTVEKFLESKSQSDLNDQKYSSKDSKIEKTDLHKRKTRRKNFKTLLVKKAARVSKKSYVPLSARPQYQHLKAPDIGSKESLPPESKSMSCSPVKNDEMDFASLNQVKSVSEIAVRLNANYRQMHIKERKTILLEKKHSCTSTQKRMEKFCENLHDGDTSAMPRKFITFSESQFGTLPNFSESNDKESKAFVSKLLPTGTESKKIIVEKEYSSSDDDAMLIFENNSDENSDFEVNSLTCVKESFETNRKETSVIGVPHPGVVSSLAQLTSLTVPKLQSKSTSGPLKESTSDTVKEVVPASSSFVNKLFKQKSAQTTNGNHSHHENSGSSSSKAPDMSDRKHIQNGNTKENAVSIPNNKSETSLSNVELSNENNFIPNFYRNLATDGTHSSPNLVDEQKDKHSKEEYFLEQCNFPPGNTSPVLNISNCNPPIVEDSTSVPHEYLSFQNQVLTGDARKDQEEYLTEIVETIRQTDMKSYNWRQIINSLCFKKSSLCHFSCMSRVFIKVIASTDPLEPMNPLLHENALTPSLFKIFQAMCIFEQRMEIPPGHFRNMLMMGTHKLIVRCHPISPNSLGSLSAWYTASCTLPGDWQYERLRCFIIDLLMHHPGSAHQALLSCVSTSKRAFIRASKYRKITCLERVIQWVVWHGRWVGAESVRTRLVEWMCKNLDVNGTPPREPIVLASILLKEFTFSKDDGNARNIIVSIILLARWQNAAWISKTLIPSVLKLPINKPPTKKAKDTMHSKQMTGNLKILVDKLHALTSVRKGTGWVKEARRP</sequence>